<evidence type="ECO:0000259" key="7">
    <source>
        <dbReference type="Pfam" id="PF08281"/>
    </source>
</evidence>
<keyword evidence="8" id="KW-0240">DNA-directed RNA polymerase</keyword>
<gene>
    <name evidence="8" type="ORF">SO3561_07890</name>
</gene>
<keyword evidence="9" id="KW-1185">Reference proteome</keyword>
<evidence type="ECO:0000256" key="1">
    <source>
        <dbReference type="ARBA" id="ARBA00010641"/>
    </source>
</evidence>
<dbReference type="GO" id="GO:0016987">
    <property type="term" value="F:sigma factor activity"/>
    <property type="evidence" value="ECO:0007669"/>
    <property type="project" value="UniProtKB-KW"/>
</dbReference>
<sequence length="251" mass="26747">MSVRAGEPGVQVSAPPPAHTPHVPDSEGPQAVPHTYSPAFSDAASPGVSPVTAHASSRAASETADASAGNGQFAPYATAAWPRLVRTAHLLTGDLREAEDLVRTTLARVRARWRRIPRDDVDFYVRRSLVRTHLGRTRRRRAARLLMPLLPERARRALPVSVAAVGRRDALGRALAALSARRRAVVVLGHWEGLGQAEIAQLLGCSAGTVKAHARRGLAALRAHPSLAARLAVPSVAPYPARRHPVSGARS</sequence>
<comment type="caution">
    <text evidence="8">The sequence shown here is derived from an EMBL/GenBank/DDBJ whole genome shotgun (WGS) entry which is preliminary data.</text>
</comment>
<organism evidence="8 9">
    <name type="scientific">Streptomyces olivochromogenes</name>
    <dbReference type="NCBI Taxonomy" id="1963"/>
    <lineage>
        <taxon>Bacteria</taxon>
        <taxon>Bacillati</taxon>
        <taxon>Actinomycetota</taxon>
        <taxon>Actinomycetes</taxon>
        <taxon>Kitasatosporales</taxon>
        <taxon>Streptomycetaceae</taxon>
        <taxon>Streptomyces</taxon>
    </lineage>
</organism>
<dbReference type="InterPro" id="IPR014284">
    <property type="entry name" value="RNA_pol_sigma-70_dom"/>
</dbReference>
<dbReference type="Pfam" id="PF08281">
    <property type="entry name" value="Sigma70_r4_2"/>
    <property type="match status" value="1"/>
</dbReference>
<reference evidence="9" key="1">
    <citation type="submission" date="2017-05" db="EMBL/GenBank/DDBJ databases">
        <title>Streptomyces olivochromogenes NBRC 3561 whole genome shotgun sequence.</title>
        <authorList>
            <person name="Dohra H."/>
            <person name="Kodani S."/>
        </authorList>
    </citation>
    <scope>NUCLEOTIDE SEQUENCE [LARGE SCALE GENOMIC DNA]</scope>
    <source>
        <strain evidence="9">NBRC 3561</strain>
    </source>
</reference>
<dbReference type="AlphaFoldDB" id="A0A250VQ13"/>
<dbReference type="InterPro" id="IPR014325">
    <property type="entry name" value="RNA_pol_sigma-E_actinobac"/>
</dbReference>
<dbReference type="PANTHER" id="PTHR43133">
    <property type="entry name" value="RNA POLYMERASE ECF-TYPE SIGMA FACTO"/>
    <property type="match status" value="1"/>
</dbReference>
<dbReference type="NCBIfam" id="TIGR02937">
    <property type="entry name" value="sigma70-ECF"/>
    <property type="match status" value="1"/>
</dbReference>
<dbReference type="NCBIfam" id="TIGR02983">
    <property type="entry name" value="SigE-fam_strep"/>
    <property type="match status" value="1"/>
</dbReference>
<dbReference type="PANTHER" id="PTHR43133:SF50">
    <property type="entry name" value="ECF RNA POLYMERASE SIGMA FACTOR SIGM"/>
    <property type="match status" value="1"/>
</dbReference>
<evidence type="ECO:0000256" key="4">
    <source>
        <dbReference type="ARBA" id="ARBA00023125"/>
    </source>
</evidence>
<comment type="similarity">
    <text evidence="1">Belongs to the sigma-70 factor family. ECF subfamily.</text>
</comment>
<dbReference type="InterPro" id="IPR039425">
    <property type="entry name" value="RNA_pol_sigma-70-like"/>
</dbReference>
<dbReference type="InterPro" id="IPR013249">
    <property type="entry name" value="RNA_pol_sigma70_r4_t2"/>
</dbReference>
<evidence type="ECO:0000256" key="3">
    <source>
        <dbReference type="ARBA" id="ARBA00023082"/>
    </source>
</evidence>
<evidence type="ECO:0000256" key="6">
    <source>
        <dbReference type="SAM" id="MobiDB-lite"/>
    </source>
</evidence>
<dbReference type="InterPro" id="IPR036388">
    <property type="entry name" value="WH-like_DNA-bd_sf"/>
</dbReference>
<dbReference type="GO" id="GO:0000428">
    <property type="term" value="C:DNA-directed RNA polymerase complex"/>
    <property type="evidence" value="ECO:0007669"/>
    <property type="project" value="UniProtKB-KW"/>
</dbReference>
<evidence type="ECO:0000313" key="9">
    <source>
        <dbReference type="Proteomes" id="UP000217446"/>
    </source>
</evidence>
<dbReference type="GO" id="GO:0006352">
    <property type="term" value="P:DNA-templated transcription initiation"/>
    <property type="evidence" value="ECO:0007669"/>
    <property type="project" value="InterPro"/>
</dbReference>
<dbReference type="SUPFAM" id="SSF88946">
    <property type="entry name" value="Sigma2 domain of RNA polymerase sigma factors"/>
    <property type="match status" value="1"/>
</dbReference>
<accession>A0A250VQ13</accession>
<dbReference type="CDD" id="cd06171">
    <property type="entry name" value="Sigma70_r4"/>
    <property type="match status" value="1"/>
</dbReference>
<dbReference type="SUPFAM" id="SSF88659">
    <property type="entry name" value="Sigma3 and sigma4 domains of RNA polymerase sigma factors"/>
    <property type="match status" value="1"/>
</dbReference>
<feature type="domain" description="RNA polymerase sigma factor 70 region 4 type 2" evidence="7">
    <location>
        <begin position="169"/>
        <end position="221"/>
    </location>
</feature>
<proteinExistence type="inferred from homology"/>
<keyword evidence="5" id="KW-0804">Transcription</keyword>
<dbReference type="InterPro" id="IPR013324">
    <property type="entry name" value="RNA_pol_sigma_r3/r4-like"/>
</dbReference>
<dbReference type="Gene3D" id="1.10.10.10">
    <property type="entry name" value="Winged helix-like DNA-binding domain superfamily/Winged helix DNA-binding domain"/>
    <property type="match status" value="1"/>
</dbReference>
<name>A0A250VQ13_STROL</name>
<keyword evidence="2" id="KW-0805">Transcription regulation</keyword>
<evidence type="ECO:0000313" key="8">
    <source>
        <dbReference type="EMBL" id="GAX56323.1"/>
    </source>
</evidence>
<dbReference type="InterPro" id="IPR013325">
    <property type="entry name" value="RNA_pol_sigma_r2"/>
</dbReference>
<keyword evidence="4" id="KW-0238">DNA-binding</keyword>
<keyword evidence="3" id="KW-0731">Sigma factor</keyword>
<evidence type="ECO:0000256" key="5">
    <source>
        <dbReference type="ARBA" id="ARBA00023163"/>
    </source>
</evidence>
<protein>
    <submittedName>
        <fullName evidence="8">DNA-directed RNA polymerase sigma-70 factor</fullName>
    </submittedName>
</protein>
<dbReference type="GO" id="GO:0003677">
    <property type="term" value="F:DNA binding"/>
    <property type="evidence" value="ECO:0007669"/>
    <property type="project" value="UniProtKB-KW"/>
</dbReference>
<dbReference type="EMBL" id="BDQI01000025">
    <property type="protein sequence ID" value="GAX56323.1"/>
    <property type="molecule type" value="Genomic_DNA"/>
</dbReference>
<evidence type="ECO:0000256" key="2">
    <source>
        <dbReference type="ARBA" id="ARBA00023015"/>
    </source>
</evidence>
<feature type="region of interest" description="Disordered" evidence="6">
    <location>
        <begin position="1"/>
        <end position="69"/>
    </location>
</feature>
<dbReference type="Proteomes" id="UP000217446">
    <property type="component" value="Unassembled WGS sequence"/>
</dbReference>